<proteinExistence type="predicted"/>
<protein>
    <submittedName>
        <fullName evidence="2">GTP-binding DUF697 domain-containing protein</fullName>
    </submittedName>
</protein>
<evidence type="ECO:0000259" key="1">
    <source>
        <dbReference type="Pfam" id="PF01926"/>
    </source>
</evidence>
<reference evidence="2 3" key="1">
    <citation type="journal article" date="2022" name="Genome Biol. Evol.">
        <title>Host diet, physiology and behaviors set the stage for Lachnospiraceae cladogenesis.</title>
        <authorList>
            <person name="Vera-Ponce De Leon A."/>
            <person name="Schneider M."/>
            <person name="Jahnes B.C."/>
            <person name="Sadowski V."/>
            <person name="Camuy-Velez L.A."/>
            <person name="Duan J."/>
            <person name="Sabree Z.L."/>
        </authorList>
    </citation>
    <scope>NUCLEOTIDE SEQUENCE [LARGE SCALE GENOMIC DNA]</scope>
    <source>
        <strain evidence="2 3">PAL227</strain>
    </source>
</reference>
<dbReference type="CDD" id="cd00882">
    <property type="entry name" value="Ras_like_GTPase"/>
    <property type="match status" value="1"/>
</dbReference>
<comment type="caution">
    <text evidence="2">The sequence shown here is derived from an EMBL/GenBank/DDBJ whole genome shotgun (WGS) entry which is preliminary data.</text>
</comment>
<evidence type="ECO:0000313" key="3">
    <source>
        <dbReference type="Proteomes" id="UP001523565"/>
    </source>
</evidence>
<sequence>MQKGNVLVIGNSGAGKSTLINAVFGEERAQANWGITGTTGALNLYEGEKIPFRLIDTIGFEPSFFKRQKAIQAVKKWSKDSTKEGGGDGQINAIWFCVEGTSRKLFPEAIKHLVSATSMWKSVPIIVVITKSYSVPERTQNIQMVKEAFAKQKRRGNLRYIIPVVAATYSLNETAYAPPEGITELIEATNAVLPEGLQAAESDMYSFVLARKRSLAHGVVAAATASGTAVGAIPIPIADGLILAPLEVGVINAIAKIYGIGQDDKSKIFFDAIKEVGTVSVAAKTAISALKAIPGINLGASVLNAIIAGSFVAAIGEGAIYAFEQVYLGKKTLDDVDWVKKLIESKLSTGFVNKVTTVIDSVSKGGGGKDMAKLIFGLFKGTN</sequence>
<keyword evidence="3" id="KW-1185">Reference proteome</keyword>
<feature type="domain" description="G" evidence="1">
    <location>
        <begin position="6"/>
        <end position="131"/>
    </location>
</feature>
<dbReference type="Proteomes" id="UP001523565">
    <property type="component" value="Unassembled WGS sequence"/>
</dbReference>
<dbReference type="Gene3D" id="3.40.50.300">
    <property type="entry name" value="P-loop containing nucleotide triphosphate hydrolases"/>
    <property type="match status" value="1"/>
</dbReference>
<accession>A0ABT1EGB8</accession>
<name>A0ABT1EGB8_9FIRM</name>
<organism evidence="2 3">
    <name type="scientific">Ohessyouella blattaphilus</name>
    <dbReference type="NCBI Taxonomy" id="2949333"/>
    <lineage>
        <taxon>Bacteria</taxon>
        <taxon>Bacillati</taxon>
        <taxon>Bacillota</taxon>
        <taxon>Clostridia</taxon>
        <taxon>Lachnospirales</taxon>
        <taxon>Lachnospiraceae</taxon>
        <taxon>Ohessyouella</taxon>
    </lineage>
</organism>
<dbReference type="RefSeq" id="WP_262068631.1">
    <property type="nucleotide sequence ID" value="NZ_JAMXOC010000006.1"/>
</dbReference>
<dbReference type="SUPFAM" id="SSF52540">
    <property type="entry name" value="P-loop containing nucleoside triphosphate hydrolases"/>
    <property type="match status" value="1"/>
</dbReference>
<dbReference type="Pfam" id="PF01926">
    <property type="entry name" value="MMR_HSR1"/>
    <property type="match status" value="1"/>
</dbReference>
<evidence type="ECO:0000313" key="2">
    <source>
        <dbReference type="EMBL" id="MCP1109750.1"/>
    </source>
</evidence>
<dbReference type="InterPro" id="IPR027417">
    <property type="entry name" value="P-loop_NTPase"/>
</dbReference>
<dbReference type="InterPro" id="IPR006073">
    <property type="entry name" value="GTP-bd"/>
</dbReference>
<dbReference type="EMBL" id="JAMZFV010000006">
    <property type="protein sequence ID" value="MCP1109750.1"/>
    <property type="molecule type" value="Genomic_DNA"/>
</dbReference>
<gene>
    <name evidence="2" type="ORF">NK118_05725</name>
</gene>